<dbReference type="EMBL" id="BJXA01000008">
    <property type="protein sequence ID" value="GEM37265.1"/>
    <property type="molecule type" value="Genomic_DNA"/>
</dbReference>
<gene>
    <name evidence="1" type="ORF">NN4_17840</name>
</gene>
<comment type="caution">
    <text evidence="1">The sequence shown here is derived from an EMBL/GenBank/DDBJ whole genome shotgun (WGS) entry which is preliminary data.</text>
</comment>
<name>A0A511M9C5_9NOCA</name>
<proteinExistence type="predicted"/>
<accession>A0A511M9C5</accession>
<evidence type="ECO:0000313" key="1">
    <source>
        <dbReference type="EMBL" id="GEM37265.1"/>
    </source>
</evidence>
<evidence type="ECO:0000313" key="2">
    <source>
        <dbReference type="Proteomes" id="UP000321424"/>
    </source>
</evidence>
<sequence>MNVMVEMTALTLNRPTAEAGDIERAAWYEAKANLHTYLAGQGGSDAARETALAVSAHQRSLELLGQQN</sequence>
<reference evidence="1 2" key="1">
    <citation type="submission" date="2019-07" db="EMBL/GenBank/DDBJ databases">
        <title>Whole genome shotgun sequence of Nocardia ninae NBRC 108245.</title>
        <authorList>
            <person name="Hosoyama A."/>
            <person name="Uohara A."/>
            <person name="Ohji S."/>
            <person name="Ichikawa N."/>
        </authorList>
    </citation>
    <scope>NUCLEOTIDE SEQUENCE [LARGE SCALE GENOMIC DNA]</scope>
    <source>
        <strain evidence="1 2">NBRC 108245</strain>
    </source>
</reference>
<dbReference type="OrthoDB" id="3694956at2"/>
<protein>
    <submittedName>
        <fullName evidence="1">Uncharacterized protein</fullName>
    </submittedName>
</protein>
<keyword evidence="2" id="KW-1185">Reference proteome</keyword>
<dbReference type="Proteomes" id="UP000321424">
    <property type="component" value="Unassembled WGS sequence"/>
</dbReference>
<organism evidence="1 2">
    <name type="scientific">Nocardia ninae NBRC 108245</name>
    <dbReference type="NCBI Taxonomy" id="1210091"/>
    <lineage>
        <taxon>Bacteria</taxon>
        <taxon>Bacillati</taxon>
        <taxon>Actinomycetota</taxon>
        <taxon>Actinomycetes</taxon>
        <taxon>Mycobacteriales</taxon>
        <taxon>Nocardiaceae</taxon>
        <taxon>Nocardia</taxon>
    </lineage>
</organism>
<dbReference type="AlphaFoldDB" id="A0A511M9C5"/>